<dbReference type="GO" id="GO:0005507">
    <property type="term" value="F:copper ion binding"/>
    <property type="evidence" value="ECO:0007669"/>
    <property type="project" value="TreeGrafter"/>
</dbReference>
<dbReference type="Pfam" id="PF02578">
    <property type="entry name" value="Cu-oxidase_4"/>
    <property type="match status" value="1"/>
</dbReference>
<dbReference type="InterPro" id="IPR038371">
    <property type="entry name" value="Cu_polyphenol_OxRdtase_sf"/>
</dbReference>
<dbReference type="CDD" id="cd16833">
    <property type="entry name" value="YfiH"/>
    <property type="match status" value="1"/>
</dbReference>
<comment type="catalytic activity">
    <reaction evidence="6">
        <text>adenosine + H2O + H(+) = inosine + NH4(+)</text>
        <dbReference type="Rhea" id="RHEA:24408"/>
        <dbReference type="ChEBI" id="CHEBI:15377"/>
        <dbReference type="ChEBI" id="CHEBI:15378"/>
        <dbReference type="ChEBI" id="CHEBI:16335"/>
        <dbReference type="ChEBI" id="CHEBI:17596"/>
        <dbReference type="ChEBI" id="CHEBI:28938"/>
        <dbReference type="EC" id="3.5.4.4"/>
    </reaction>
    <physiologicalReaction direction="left-to-right" evidence="6">
        <dbReference type="Rhea" id="RHEA:24409"/>
    </physiologicalReaction>
</comment>
<comment type="catalytic activity">
    <reaction evidence="8">
        <text>S-methyl-5'-thioadenosine + phosphate = 5-(methylsulfanyl)-alpha-D-ribose 1-phosphate + adenine</text>
        <dbReference type="Rhea" id="RHEA:11852"/>
        <dbReference type="ChEBI" id="CHEBI:16708"/>
        <dbReference type="ChEBI" id="CHEBI:17509"/>
        <dbReference type="ChEBI" id="CHEBI:43474"/>
        <dbReference type="ChEBI" id="CHEBI:58533"/>
        <dbReference type="EC" id="2.4.2.28"/>
    </reaction>
    <physiologicalReaction direction="left-to-right" evidence="8">
        <dbReference type="Rhea" id="RHEA:11853"/>
    </physiologicalReaction>
</comment>
<comment type="catalytic activity">
    <reaction evidence="1">
        <text>inosine + phosphate = alpha-D-ribose 1-phosphate + hypoxanthine</text>
        <dbReference type="Rhea" id="RHEA:27646"/>
        <dbReference type="ChEBI" id="CHEBI:17368"/>
        <dbReference type="ChEBI" id="CHEBI:17596"/>
        <dbReference type="ChEBI" id="CHEBI:43474"/>
        <dbReference type="ChEBI" id="CHEBI:57720"/>
        <dbReference type="EC" id="2.4.2.1"/>
    </reaction>
    <physiologicalReaction direction="left-to-right" evidence="1">
        <dbReference type="Rhea" id="RHEA:27647"/>
    </physiologicalReaction>
</comment>
<evidence type="ECO:0000313" key="10">
    <source>
        <dbReference type="EMBL" id="TCL02368.1"/>
    </source>
</evidence>
<dbReference type="PANTHER" id="PTHR30616">
    <property type="entry name" value="UNCHARACTERIZED PROTEIN YFIH"/>
    <property type="match status" value="1"/>
</dbReference>
<dbReference type="Gene3D" id="3.60.140.10">
    <property type="entry name" value="CNF1/YfiH-like putative cysteine hydrolases"/>
    <property type="match status" value="1"/>
</dbReference>
<evidence type="ECO:0000256" key="1">
    <source>
        <dbReference type="ARBA" id="ARBA00000553"/>
    </source>
</evidence>
<dbReference type="EMBL" id="SJOI01000001">
    <property type="protein sequence ID" value="TCL02368.1"/>
    <property type="molecule type" value="Genomic_DNA"/>
</dbReference>
<dbReference type="Proteomes" id="UP000294555">
    <property type="component" value="Unassembled WGS sequence"/>
</dbReference>
<evidence type="ECO:0000256" key="7">
    <source>
        <dbReference type="ARBA" id="ARBA00048968"/>
    </source>
</evidence>
<keyword evidence="3" id="KW-0808">Transferase</keyword>
<comment type="similarity">
    <text evidence="2 9">Belongs to the purine nucleoside phosphorylase YfiH/LACC1 family.</text>
</comment>
<dbReference type="PANTHER" id="PTHR30616:SF3">
    <property type="entry name" value="PURINE NUCLEOSIDE PHOSPHORYLASE"/>
    <property type="match status" value="1"/>
</dbReference>
<evidence type="ECO:0000256" key="8">
    <source>
        <dbReference type="ARBA" id="ARBA00049893"/>
    </source>
</evidence>
<protein>
    <recommendedName>
        <fullName evidence="9">Purine nucleoside phosphorylase</fullName>
    </recommendedName>
</protein>
<evidence type="ECO:0000313" key="11">
    <source>
        <dbReference type="Proteomes" id="UP000294555"/>
    </source>
</evidence>
<keyword evidence="4" id="KW-0479">Metal-binding</keyword>
<accession>A0A4V2Q2C9</accession>
<dbReference type="InterPro" id="IPR003730">
    <property type="entry name" value="Cu_polyphenol_OxRdtase"/>
</dbReference>
<gene>
    <name evidence="10" type="ORF">EZJ58_0382</name>
</gene>
<dbReference type="OrthoDB" id="4279at2"/>
<dbReference type="NCBIfam" id="TIGR00726">
    <property type="entry name" value="peptidoglycan editing factor PgeF"/>
    <property type="match status" value="1"/>
</dbReference>
<evidence type="ECO:0000256" key="4">
    <source>
        <dbReference type="ARBA" id="ARBA00022723"/>
    </source>
</evidence>
<sequence length="232" mass="24961">MTVYSRLIQNVAGVRHGFGDAATLLPVPLQPWLDTAPVKKQVHGIDIRRVYRPAEPCGEADGLITSTPGILLHVLTADCLPILFCRRDGKSIGVVHAGWRGLLAGIVEAFAAQLAYPDGPANWVAAIGPSAGPCCYEVSESLVEDFLQQLAIPANIVRPRPLHLDLAAIARHKLQALGFQGVDVLRQCTICGTAAGGHRYTSYRRFCRQRAIDPAYPSISGRNQHSGLVITG</sequence>
<keyword evidence="5" id="KW-0862">Zinc</keyword>
<dbReference type="GO" id="GO:0017061">
    <property type="term" value="F:S-methyl-5-thioadenosine phosphorylase activity"/>
    <property type="evidence" value="ECO:0007669"/>
    <property type="project" value="UniProtKB-EC"/>
</dbReference>
<reference evidence="10 11" key="1">
    <citation type="submission" date="2019-02" db="EMBL/GenBank/DDBJ databases">
        <title>Investigation of anaerobic lignin degradation for improved lignocellulosic biofuels.</title>
        <authorList>
            <person name="Deangelis K."/>
        </authorList>
    </citation>
    <scope>NUCLEOTIDE SEQUENCE [LARGE SCALE GENOMIC DNA]</scope>
    <source>
        <strain evidence="10 11">159R</strain>
    </source>
</reference>
<dbReference type="InterPro" id="IPR011324">
    <property type="entry name" value="Cytotoxic_necrot_fac-like_cat"/>
</dbReference>
<organism evidence="10 11">
    <name type="scientific">Sodalis ligni</name>
    <dbReference type="NCBI Taxonomy" id="2697027"/>
    <lineage>
        <taxon>Bacteria</taxon>
        <taxon>Pseudomonadati</taxon>
        <taxon>Pseudomonadota</taxon>
        <taxon>Gammaproteobacteria</taxon>
        <taxon>Enterobacterales</taxon>
        <taxon>Bruguierivoracaceae</taxon>
        <taxon>Sodalis</taxon>
    </lineage>
</organism>
<evidence type="ECO:0000256" key="5">
    <source>
        <dbReference type="ARBA" id="ARBA00022833"/>
    </source>
</evidence>
<name>A0A4V2Q2C9_9GAMM</name>
<dbReference type="AlphaFoldDB" id="A0A4V2Q2C9"/>
<evidence type="ECO:0000256" key="6">
    <source>
        <dbReference type="ARBA" id="ARBA00047989"/>
    </source>
</evidence>
<comment type="caution">
    <text evidence="10">The sequence shown here is derived from an EMBL/GenBank/DDBJ whole genome shotgun (WGS) entry which is preliminary data.</text>
</comment>
<comment type="catalytic activity">
    <reaction evidence="7">
        <text>adenosine + phosphate = alpha-D-ribose 1-phosphate + adenine</text>
        <dbReference type="Rhea" id="RHEA:27642"/>
        <dbReference type="ChEBI" id="CHEBI:16335"/>
        <dbReference type="ChEBI" id="CHEBI:16708"/>
        <dbReference type="ChEBI" id="CHEBI:43474"/>
        <dbReference type="ChEBI" id="CHEBI:57720"/>
        <dbReference type="EC" id="2.4.2.1"/>
    </reaction>
    <physiologicalReaction direction="left-to-right" evidence="7">
        <dbReference type="Rhea" id="RHEA:27643"/>
    </physiologicalReaction>
</comment>
<proteinExistence type="inferred from homology"/>
<evidence type="ECO:0000256" key="9">
    <source>
        <dbReference type="RuleBase" id="RU361274"/>
    </source>
</evidence>
<evidence type="ECO:0000256" key="2">
    <source>
        <dbReference type="ARBA" id="ARBA00007353"/>
    </source>
</evidence>
<dbReference type="RefSeq" id="WP_132921324.1">
    <property type="nucleotide sequence ID" value="NZ_SJOI01000001.1"/>
</dbReference>
<keyword evidence="11" id="KW-1185">Reference proteome</keyword>
<dbReference type="SUPFAM" id="SSF64438">
    <property type="entry name" value="CNF1/YfiH-like putative cysteine hydrolases"/>
    <property type="match status" value="1"/>
</dbReference>
<evidence type="ECO:0000256" key="3">
    <source>
        <dbReference type="ARBA" id="ARBA00022679"/>
    </source>
</evidence>